<dbReference type="AlphaFoldDB" id="A0A2G9TEV7"/>
<dbReference type="InterPro" id="IPR042101">
    <property type="entry name" value="SRP54_N_sf"/>
</dbReference>
<dbReference type="Pfam" id="PF02881">
    <property type="entry name" value="SRP54_N"/>
    <property type="match status" value="1"/>
</dbReference>
<dbReference type="GO" id="GO:0008312">
    <property type="term" value="F:7S RNA binding"/>
    <property type="evidence" value="ECO:0007669"/>
    <property type="project" value="InterPro"/>
</dbReference>
<dbReference type="Gene3D" id="1.10.260.30">
    <property type="entry name" value="Signal recognition particle, SRP54 subunit, M-domain"/>
    <property type="match status" value="1"/>
</dbReference>
<dbReference type="GO" id="GO:0030942">
    <property type="term" value="F:endoplasmic reticulum signal peptide binding"/>
    <property type="evidence" value="ECO:0007669"/>
    <property type="project" value="TreeGrafter"/>
</dbReference>
<dbReference type="InterPro" id="IPR036225">
    <property type="entry name" value="SRP/SRP_N"/>
</dbReference>
<gene>
    <name evidence="5" type="ORF">TELCIR_22094</name>
</gene>
<evidence type="ECO:0000256" key="1">
    <source>
        <dbReference type="ARBA" id="ARBA00004496"/>
    </source>
</evidence>
<dbReference type="SMART" id="SM00963">
    <property type="entry name" value="SRP54_N"/>
    <property type="match status" value="1"/>
</dbReference>
<dbReference type="GO" id="GO:0003924">
    <property type="term" value="F:GTPase activity"/>
    <property type="evidence" value="ECO:0007669"/>
    <property type="project" value="InterPro"/>
</dbReference>
<dbReference type="SUPFAM" id="SSF47446">
    <property type="entry name" value="Signal peptide-binding domain"/>
    <property type="match status" value="1"/>
</dbReference>
<dbReference type="InterPro" id="IPR013822">
    <property type="entry name" value="Signal_recog_particl_SRP54_hlx"/>
</dbReference>
<comment type="subcellular location">
    <subcellularLocation>
        <location evidence="1">Cytoplasm</location>
    </subcellularLocation>
</comment>
<keyword evidence="2" id="KW-0547">Nucleotide-binding</keyword>
<organism evidence="5 6">
    <name type="scientific">Teladorsagia circumcincta</name>
    <name type="common">Brown stomach worm</name>
    <name type="synonym">Ostertagia circumcincta</name>
    <dbReference type="NCBI Taxonomy" id="45464"/>
    <lineage>
        <taxon>Eukaryota</taxon>
        <taxon>Metazoa</taxon>
        <taxon>Ecdysozoa</taxon>
        <taxon>Nematoda</taxon>
        <taxon>Chromadorea</taxon>
        <taxon>Rhabditida</taxon>
        <taxon>Rhabditina</taxon>
        <taxon>Rhabditomorpha</taxon>
        <taxon>Strongyloidea</taxon>
        <taxon>Trichostrongylidae</taxon>
        <taxon>Teladorsagia</taxon>
    </lineage>
</organism>
<dbReference type="OrthoDB" id="10250817at2759"/>
<dbReference type="GO" id="GO:0005525">
    <property type="term" value="F:GTP binding"/>
    <property type="evidence" value="ECO:0007669"/>
    <property type="project" value="UniProtKB-KW"/>
</dbReference>
<sequence length="312" mass="34662">MVLADLGRKIRNAIGKLGQATIINEEELDAMLKEVCMALIESDVHIRLVKQLKDNVKKAINFEEMVGGVNKRRLIQKTVFNELLKLVDPGVTPYQPKKGQHNVIMFVGLQGVAVTKSPVSFVGTGEHIDDFELFKPKAFVQKLLGMGDIAGLVDMVNDIGIKDNEELVSRLKHGLFTLRDMYEQFQNIMKMGPFSQIMVRDLLSQYKKFADMVKKMGSIKGLFSGKNGDINPKNVNPAQMMKLNQQMAKMMDPRVLQQMGGMGGLQNMMAQLQKAGGADIPSKGPPPSDASYERKFVIAKGDFEADMVKVSQ</sequence>
<dbReference type="PANTHER" id="PTHR11564">
    <property type="entry name" value="SIGNAL RECOGNITION PARTICLE 54K PROTEIN SRP54"/>
    <property type="match status" value="1"/>
</dbReference>
<protein>
    <submittedName>
        <fullName evidence="5">SRP54-type protein, helical bundle domain protein</fullName>
    </submittedName>
</protein>
<dbReference type="InterPro" id="IPR036891">
    <property type="entry name" value="Signal_recog_part_SRP54_M_sf"/>
</dbReference>
<dbReference type="FunFam" id="1.20.120.140:FF:000003">
    <property type="entry name" value="Signal recognition particle 54 kDa protein"/>
    <property type="match status" value="1"/>
</dbReference>
<feature type="domain" description="SRP54-type proteins GTP-binding" evidence="4">
    <location>
        <begin position="118"/>
        <end position="131"/>
    </location>
</feature>
<dbReference type="PROSITE" id="PS00300">
    <property type="entry name" value="SRP54"/>
    <property type="match status" value="1"/>
</dbReference>
<dbReference type="GO" id="GO:0006616">
    <property type="term" value="P:SRP-dependent cotranslational protein targeting to membrane, translocation"/>
    <property type="evidence" value="ECO:0007669"/>
    <property type="project" value="TreeGrafter"/>
</dbReference>
<dbReference type="InterPro" id="IPR000897">
    <property type="entry name" value="SRP54_GTPase_dom"/>
</dbReference>
<dbReference type="Proteomes" id="UP000230423">
    <property type="component" value="Unassembled WGS sequence"/>
</dbReference>
<reference evidence="5 6" key="1">
    <citation type="submission" date="2015-09" db="EMBL/GenBank/DDBJ databases">
        <title>Draft genome of the parasitic nematode Teladorsagia circumcincta isolate WARC Sus (inbred).</title>
        <authorList>
            <person name="Mitreva M."/>
        </authorList>
    </citation>
    <scope>NUCLEOTIDE SEQUENCE [LARGE SCALE GENOMIC DNA]</scope>
    <source>
        <strain evidence="5 6">S</strain>
    </source>
</reference>
<dbReference type="GO" id="GO:0005786">
    <property type="term" value="C:signal recognition particle, endoplasmic reticulum targeting"/>
    <property type="evidence" value="ECO:0007669"/>
    <property type="project" value="TreeGrafter"/>
</dbReference>
<keyword evidence="3" id="KW-0342">GTP-binding</keyword>
<dbReference type="Gene3D" id="3.40.50.300">
    <property type="entry name" value="P-loop containing nucleotide triphosphate hydrolases"/>
    <property type="match status" value="1"/>
</dbReference>
<evidence type="ECO:0000313" key="5">
    <source>
        <dbReference type="EMBL" id="PIO56506.1"/>
    </source>
</evidence>
<evidence type="ECO:0000259" key="4">
    <source>
        <dbReference type="PROSITE" id="PS00300"/>
    </source>
</evidence>
<dbReference type="Pfam" id="PF00448">
    <property type="entry name" value="SRP54"/>
    <property type="match status" value="1"/>
</dbReference>
<accession>A0A2G9TEV7</accession>
<dbReference type="InterPro" id="IPR022941">
    <property type="entry name" value="SRP54"/>
</dbReference>
<evidence type="ECO:0000313" key="6">
    <source>
        <dbReference type="Proteomes" id="UP000230423"/>
    </source>
</evidence>
<dbReference type="Gene3D" id="1.20.120.140">
    <property type="entry name" value="Signal recognition particle SRP54, nucleotide-binding domain"/>
    <property type="match status" value="1"/>
</dbReference>
<dbReference type="GO" id="GO:0005829">
    <property type="term" value="C:cytosol"/>
    <property type="evidence" value="ECO:0007669"/>
    <property type="project" value="TreeGrafter"/>
</dbReference>
<dbReference type="InterPro" id="IPR027417">
    <property type="entry name" value="P-loop_NTPase"/>
</dbReference>
<name>A0A2G9TEV7_TELCI</name>
<evidence type="ECO:0000256" key="2">
    <source>
        <dbReference type="ARBA" id="ARBA00022741"/>
    </source>
</evidence>
<dbReference type="PANTHER" id="PTHR11564:SF5">
    <property type="entry name" value="SIGNAL RECOGNITION PARTICLE SUBUNIT SRP54"/>
    <property type="match status" value="1"/>
</dbReference>
<keyword evidence="6" id="KW-1185">Reference proteome</keyword>
<evidence type="ECO:0000256" key="3">
    <source>
        <dbReference type="ARBA" id="ARBA00023134"/>
    </source>
</evidence>
<dbReference type="EMBL" id="KZ368792">
    <property type="protein sequence ID" value="PIO56506.1"/>
    <property type="molecule type" value="Genomic_DNA"/>
</dbReference>
<proteinExistence type="predicted"/>
<dbReference type="SUPFAM" id="SSF47364">
    <property type="entry name" value="Domain of the SRP/SRP receptor G-proteins"/>
    <property type="match status" value="1"/>
</dbReference>
<dbReference type="FunFam" id="1.20.120.140:FF:000015">
    <property type="entry name" value="Signal peptide binding domain protein"/>
    <property type="match status" value="1"/>
</dbReference>